<evidence type="ECO:0000313" key="12">
    <source>
        <dbReference type="EMBL" id="GBP28610.1"/>
    </source>
</evidence>
<evidence type="ECO:0000259" key="8">
    <source>
        <dbReference type="PROSITE" id="PS50055"/>
    </source>
</evidence>
<dbReference type="PROSITE" id="PS50835">
    <property type="entry name" value="IG_LIKE"/>
    <property type="match status" value="1"/>
</dbReference>
<evidence type="ECO:0000256" key="3">
    <source>
        <dbReference type="ARBA" id="ARBA00022801"/>
    </source>
</evidence>
<gene>
    <name evidence="12" type="primary">Ptp69D</name>
    <name evidence="12" type="ORF">EVAR_85809_1</name>
</gene>
<dbReference type="InterPro" id="IPR016130">
    <property type="entry name" value="Tyr_Pase_AS"/>
</dbReference>
<feature type="domain" description="Tyrosine specific protein phosphatases" evidence="9">
    <location>
        <begin position="993"/>
        <end position="1068"/>
    </location>
</feature>
<keyword evidence="2" id="KW-0732">Signal</keyword>
<evidence type="ECO:0000256" key="6">
    <source>
        <dbReference type="ARBA" id="ARBA00051722"/>
    </source>
</evidence>
<reference evidence="12 13" key="1">
    <citation type="journal article" date="2019" name="Commun. Biol.">
        <title>The bagworm genome reveals a unique fibroin gene that provides high tensile strength.</title>
        <authorList>
            <person name="Kono N."/>
            <person name="Nakamura H."/>
            <person name="Ohtoshi R."/>
            <person name="Tomita M."/>
            <person name="Numata K."/>
            <person name="Arakawa K."/>
        </authorList>
    </citation>
    <scope>NUCLEOTIDE SEQUENCE [LARGE SCALE GENOMIC DNA]</scope>
</reference>
<feature type="domain" description="Tyrosine specific protein phosphatases" evidence="9">
    <location>
        <begin position="1288"/>
        <end position="1358"/>
    </location>
</feature>
<dbReference type="EMBL" id="BGZK01000209">
    <property type="protein sequence ID" value="GBP28610.1"/>
    <property type="molecule type" value="Genomic_DNA"/>
</dbReference>
<dbReference type="InterPro" id="IPR007110">
    <property type="entry name" value="Ig-like_dom"/>
</dbReference>
<feature type="region of interest" description="Disordered" evidence="7">
    <location>
        <begin position="924"/>
        <end position="969"/>
    </location>
</feature>
<dbReference type="InterPro" id="IPR013783">
    <property type="entry name" value="Ig-like_fold"/>
</dbReference>
<dbReference type="GO" id="GO:0048666">
    <property type="term" value="P:neuron development"/>
    <property type="evidence" value="ECO:0007669"/>
    <property type="project" value="UniProtKB-ARBA"/>
</dbReference>
<dbReference type="PROSITE" id="PS50055">
    <property type="entry name" value="TYR_PHOSPHATASE_PTP"/>
    <property type="match status" value="2"/>
</dbReference>
<dbReference type="InterPro" id="IPR000387">
    <property type="entry name" value="Tyr_Pase_dom"/>
</dbReference>
<dbReference type="InterPro" id="IPR036116">
    <property type="entry name" value="FN3_sf"/>
</dbReference>
<evidence type="ECO:0000313" key="13">
    <source>
        <dbReference type="Proteomes" id="UP000299102"/>
    </source>
</evidence>
<evidence type="ECO:0000259" key="9">
    <source>
        <dbReference type="PROSITE" id="PS50056"/>
    </source>
</evidence>
<dbReference type="GO" id="GO:0004725">
    <property type="term" value="F:protein tyrosine phosphatase activity"/>
    <property type="evidence" value="ECO:0007669"/>
    <property type="project" value="UniProtKB-EC"/>
</dbReference>
<comment type="caution">
    <text evidence="12">The sequence shown here is derived from an EMBL/GenBank/DDBJ whole genome shotgun (WGS) entry which is preliminary data.</text>
</comment>
<dbReference type="InterPro" id="IPR003595">
    <property type="entry name" value="Tyr_Pase_cat"/>
</dbReference>
<dbReference type="PANTHER" id="PTHR19134">
    <property type="entry name" value="RECEPTOR-TYPE TYROSINE-PROTEIN PHOSPHATASE"/>
    <property type="match status" value="1"/>
</dbReference>
<keyword evidence="3" id="KW-0378">Hydrolase</keyword>
<feature type="domain" description="Ig-like" evidence="10">
    <location>
        <begin position="1"/>
        <end position="69"/>
    </location>
</feature>
<dbReference type="Proteomes" id="UP000299102">
    <property type="component" value="Unassembled WGS sequence"/>
</dbReference>
<evidence type="ECO:0000256" key="2">
    <source>
        <dbReference type="ARBA" id="ARBA00022729"/>
    </source>
</evidence>
<accession>A0A4C1UQW2</accession>
<dbReference type="SMART" id="SM00194">
    <property type="entry name" value="PTPc"/>
    <property type="match status" value="2"/>
</dbReference>
<dbReference type="GO" id="GO:0009653">
    <property type="term" value="P:anatomical structure morphogenesis"/>
    <property type="evidence" value="ECO:0007669"/>
    <property type="project" value="UniProtKB-ARBA"/>
</dbReference>
<dbReference type="SUPFAM" id="SSF52799">
    <property type="entry name" value="(Phosphotyrosine protein) phosphatases II"/>
    <property type="match status" value="2"/>
</dbReference>
<dbReference type="STRING" id="151549.A0A4C1UQW2"/>
<dbReference type="PROSITE" id="PS50853">
    <property type="entry name" value="FN3"/>
    <property type="match status" value="3"/>
</dbReference>
<evidence type="ECO:0000256" key="5">
    <source>
        <dbReference type="ARBA" id="ARBA00023136"/>
    </source>
</evidence>
<dbReference type="InterPro" id="IPR029021">
    <property type="entry name" value="Prot-tyrosine_phosphatase-like"/>
</dbReference>
<sequence length="1373" mass="156651">MLMDIVNVYENREVRWLKEGEAESSIDLKSVPRDLKHVISTYEIQNIKRSNNGTYLCRMWDMISNKTIEGSIDLLVLAEPRVQIQNAKSIGAHKIYLTWTVDNGNLPITNYLLSYSGNNSQSFIYATQRIDVDSTSVVIDGLQPSTSYQLQLLASNVIGKSTHKYHINITTAEKDINFVPNITINGFSATSVTIGWVPPPENVTAEIENYELEARKKNETEVKKAYHPRDNGNLPYMFQHLEPYSTYYFRVRACPHKDHCWNWTSWMEAITLDGTPGKPEDVKISCYEDDVNIRHLNVSWSPPLKPNAEIKGYEIELTGKFTYIDHFGIRRDDTWEPRPMFVTNLTTRFDNLKPNTNYTVRLSAVTRTRRRGDEQVRFCITEPGLPDNPPRATWRKFLQNNNYFFKVDIPRVSERNGPIYCYSHETVCALRRERMVPHSGIPYEQGSAIYATKEIHTDLVYMVRLNNNLDWRSLPLPENLRFITYDEAHDPLDPKIGAYITDIFTNKDYPPDSKLVMGDGETMFVKDLPMICKKKPVTHDIYNESPTTTVQVITTTEYLEAVPTTGSPQILGRRRRASYRMPHDKRRDKRNQAGDDFSIYNNIDERELNYTASNIDNNVPRDDMITLKDDKLDPNSNYTMFVEVIVQVRKASSNETSVYSDYLNPLVPAASPSVVPPVNAIELALQITCGILAVVLLGLVILCVMHTRRTRKMPPNAVEMNSLQATLRLFYQGLRGGRVPLVSSAPPDMPPIPREALAAAYAERQADSDYGFQHEFEMLPDCFADRTTYASEARENQPKNRYPDIKAYDQTRVRLSQIDSIVGSDYINANYVMGYKEPKKFICAQGPTDTTVNDFWRMIWEHGLELIVMLTNLEEYSKVKCSKYWPDEIRGLKQFGAITVQHVSEKRYSDYIVRDLKITKQPTNAEGQPIIENNGISKRNGVEGKDSPSGSAPTSPRELKESTGQNGTGPVERLVRQYHFLVWKDFAAPEHPHSILKFIKRVDEAWSQLMGRPVVVHCSAGVGRTGTLVALDYLLQQLKTENQVSVFNTIAELRRQRNFLVQSLKQYVFVYRALVEYAHYGDTEIPASRLKASIDRLRNTPEGADKCLMEEEFERMISSPVKEGVKSCAAGAAEELRARNRSDDCLPYDRNRVILTPIPNKEFSTYINASFIEAYDNSEGFIITQDPLPCTIADFWRMVSEHNVSTIVMLSELGDGERKCPRYWDDAVAQYEHMSVQYEHSESCPYYTRREFRLTNTKTGDVTCVRQLQYHGWPTVPGQVPEVTRGLAEVADAADPVARLAPGFTQGPMLVHCHLGTERSSMFVALCVLVCQLRAERRVDVGCVTRKVRTQRAHTIDTFVSTDEPRINITGLL</sequence>
<organism evidence="12 13">
    <name type="scientific">Eumeta variegata</name>
    <name type="common">Bagworm moth</name>
    <name type="synonym">Eumeta japonica</name>
    <dbReference type="NCBI Taxonomy" id="151549"/>
    <lineage>
        <taxon>Eukaryota</taxon>
        <taxon>Metazoa</taxon>
        <taxon>Ecdysozoa</taxon>
        <taxon>Arthropoda</taxon>
        <taxon>Hexapoda</taxon>
        <taxon>Insecta</taxon>
        <taxon>Pterygota</taxon>
        <taxon>Neoptera</taxon>
        <taxon>Endopterygota</taxon>
        <taxon>Lepidoptera</taxon>
        <taxon>Glossata</taxon>
        <taxon>Ditrysia</taxon>
        <taxon>Tineoidea</taxon>
        <taxon>Psychidae</taxon>
        <taxon>Oiketicinae</taxon>
        <taxon>Eumeta</taxon>
    </lineage>
</organism>
<dbReference type="Gene3D" id="3.90.190.10">
    <property type="entry name" value="Protein tyrosine phosphatase superfamily"/>
    <property type="match status" value="2"/>
</dbReference>
<dbReference type="OrthoDB" id="6058203at2759"/>
<dbReference type="InterPro" id="IPR050348">
    <property type="entry name" value="Protein-Tyr_Phosphatase"/>
</dbReference>
<proteinExistence type="predicted"/>
<dbReference type="CDD" id="cd00063">
    <property type="entry name" value="FN3"/>
    <property type="match status" value="3"/>
</dbReference>
<feature type="domain" description="Tyrosine-protein phosphatase" evidence="8">
    <location>
        <begin position="1109"/>
        <end position="1373"/>
    </location>
</feature>
<dbReference type="PROSITE" id="PS00383">
    <property type="entry name" value="TYR_PHOSPHATASE_1"/>
    <property type="match status" value="2"/>
</dbReference>
<feature type="domain" description="Fibronectin type-III" evidence="11">
    <location>
        <begin position="80"/>
        <end position="174"/>
    </location>
</feature>
<dbReference type="Pfam" id="PF00102">
    <property type="entry name" value="Y_phosphatase"/>
    <property type="match status" value="3"/>
</dbReference>
<keyword evidence="13" id="KW-1185">Reference proteome</keyword>
<feature type="domain" description="Fibronectin type-III" evidence="11">
    <location>
        <begin position="178"/>
        <end position="274"/>
    </location>
</feature>
<dbReference type="PRINTS" id="PR00700">
    <property type="entry name" value="PRTYPHPHTASE"/>
</dbReference>
<evidence type="ECO:0000256" key="1">
    <source>
        <dbReference type="ARBA" id="ARBA00004167"/>
    </source>
</evidence>
<dbReference type="PROSITE" id="PS50056">
    <property type="entry name" value="TYR_PHOSPHATASE_2"/>
    <property type="match status" value="2"/>
</dbReference>
<evidence type="ECO:0000259" key="10">
    <source>
        <dbReference type="PROSITE" id="PS50835"/>
    </source>
</evidence>
<dbReference type="PANTHER" id="PTHR19134:SF495">
    <property type="entry name" value="TYROSINE-PROTEIN PHOSPHATASE 69D"/>
    <property type="match status" value="1"/>
</dbReference>
<dbReference type="SMART" id="SM00060">
    <property type="entry name" value="FN3"/>
    <property type="match status" value="3"/>
</dbReference>
<keyword evidence="5" id="KW-0472">Membrane</keyword>
<evidence type="ECO:0000256" key="4">
    <source>
        <dbReference type="ARBA" id="ARBA00022912"/>
    </source>
</evidence>
<feature type="domain" description="Tyrosine-protein phosphatase" evidence="8">
    <location>
        <begin position="772"/>
        <end position="1077"/>
    </location>
</feature>
<dbReference type="CDD" id="cd00047">
    <property type="entry name" value="PTPc"/>
    <property type="match status" value="2"/>
</dbReference>
<dbReference type="InterPro" id="IPR000242">
    <property type="entry name" value="PTP_cat"/>
</dbReference>
<keyword evidence="4" id="KW-0904">Protein phosphatase</keyword>
<dbReference type="SUPFAM" id="SSF49265">
    <property type="entry name" value="Fibronectin type III"/>
    <property type="match status" value="2"/>
</dbReference>
<comment type="subcellular location">
    <subcellularLocation>
        <location evidence="1">Membrane</location>
        <topology evidence="1">Single-pass membrane protein</topology>
    </subcellularLocation>
</comment>
<dbReference type="Gene3D" id="2.60.40.10">
    <property type="entry name" value="Immunoglobulins"/>
    <property type="match status" value="3"/>
</dbReference>
<name>A0A4C1UQW2_EUMVA</name>
<dbReference type="GO" id="GO:0016020">
    <property type="term" value="C:membrane"/>
    <property type="evidence" value="ECO:0007669"/>
    <property type="project" value="UniProtKB-SubCell"/>
</dbReference>
<evidence type="ECO:0000259" key="11">
    <source>
        <dbReference type="PROSITE" id="PS50853"/>
    </source>
</evidence>
<comment type="catalytic activity">
    <reaction evidence="6">
        <text>O-phospho-L-tyrosyl-[protein] + H2O = L-tyrosyl-[protein] + phosphate</text>
        <dbReference type="Rhea" id="RHEA:10684"/>
        <dbReference type="Rhea" id="RHEA-COMP:10136"/>
        <dbReference type="Rhea" id="RHEA-COMP:20101"/>
        <dbReference type="ChEBI" id="CHEBI:15377"/>
        <dbReference type="ChEBI" id="CHEBI:43474"/>
        <dbReference type="ChEBI" id="CHEBI:46858"/>
        <dbReference type="ChEBI" id="CHEBI:61978"/>
        <dbReference type="EC" id="3.1.3.48"/>
    </reaction>
</comment>
<dbReference type="SMART" id="SM00404">
    <property type="entry name" value="PTPc_motif"/>
    <property type="match status" value="2"/>
</dbReference>
<protein>
    <submittedName>
        <fullName evidence="12">Tyrosine-protein phosphatase 69D</fullName>
    </submittedName>
</protein>
<dbReference type="Pfam" id="PF00041">
    <property type="entry name" value="fn3"/>
    <property type="match status" value="3"/>
</dbReference>
<dbReference type="InterPro" id="IPR003961">
    <property type="entry name" value="FN3_dom"/>
</dbReference>
<feature type="domain" description="Fibronectin type-III" evidence="11">
    <location>
        <begin position="278"/>
        <end position="384"/>
    </location>
</feature>
<evidence type="ECO:0000256" key="7">
    <source>
        <dbReference type="SAM" id="MobiDB-lite"/>
    </source>
</evidence>